<evidence type="ECO:0000256" key="9">
    <source>
        <dbReference type="ARBA" id="ARBA00023136"/>
    </source>
</evidence>
<evidence type="ECO:0000256" key="8">
    <source>
        <dbReference type="ARBA" id="ARBA00023077"/>
    </source>
</evidence>
<protein>
    <submittedName>
        <fullName evidence="16">TonB-dependent receptor</fullName>
    </submittedName>
</protein>
<evidence type="ECO:0000256" key="10">
    <source>
        <dbReference type="ARBA" id="ARBA00023237"/>
    </source>
</evidence>
<keyword evidence="2 11" id="KW-0813">Transport</keyword>
<keyword evidence="17" id="KW-1185">Reference proteome</keyword>
<dbReference type="InterPro" id="IPR012910">
    <property type="entry name" value="Plug_dom"/>
</dbReference>
<comment type="similarity">
    <text evidence="11 12">Belongs to the TonB-dependent receptor family.</text>
</comment>
<dbReference type="Pfam" id="PF07715">
    <property type="entry name" value="Plug"/>
    <property type="match status" value="1"/>
</dbReference>
<evidence type="ECO:0000256" key="13">
    <source>
        <dbReference type="SAM" id="SignalP"/>
    </source>
</evidence>
<keyword evidence="3 11" id="KW-1134">Transmembrane beta strand</keyword>
<dbReference type="Gene3D" id="2.40.170.20">
    <property type="entry name" value="TonB-dependent receptor, beta-barrel domain"/>
    <property type="match status" value="3"/>
</dbReference>
<evidence type="ECO:0000313" key="16">
    <source>
        <dbReference type="EMBL" id="GMG86232.1"/>
    </source>
</evidence>
<keyword evidence="4" id="KW-0410">Iron transport</keyword>
<keyword evidence="8 12" id="KW-0798">TonB box</keyword>
<comment type="subcellular location">
    <subcellularLocation>
        <location evidence="1 11">Cell outer membrane</location>
        <topology evidence="1 11">Multi-pass membrane protein</topology>
    </subcellularLocation>
</comment>
<gene>
    <name evidence="16" type="ORF">MNKW57_05530</name>
</gene>
<evidence type="ECO:0000313" key="17">
    <source>
        <dbReference type="Proteomes" id="UP001224392"/>
    </source>
</evidence>
<evidence type="ECO:0000256" key="7">
    <source>
        <dbReference type="ARBA" id="ARBA00023065"/>
    </source>
</evidence>
<evidence type="ECO:0000256" key="6">
    <source>
        <dbReference type="ARBA" id="ARBA00023004"/>
    </source>
</evidence>
<keyword evidence="6" id="KW-0408">Iron</keyword>
<dbReference type="InterPro" id="IPR036942">
    <property type="entry name" value="Beta-barrel_TonB_sf"/>
</dbReference>
<dbReference type="PROSITE" id="PS52016">
    <property type="entry name" value="TONB_DEPENDENT_REC_3"/>
    <property type="match status" value="1"/>
</dbReference>
<dbReference type="EMBL" id="BSYJ01000001">
    <property type="protein sequence ID" value="GMG86232.1"/>
    <property type="molecule type" value="Genomic_DNA"/>
</dbReference>
<evidence type="ECO:0000259" key="15">
    <source>
        <dbReference type="Pfam" id="PF07715"/>
    </source>
</evidence>
<feature type="domain" description="TonB-dependent receptor plug" evidence="15">
    <location>
        <begin position="47"/>
        <end position="155"/>
    </location>
</feature>
<accession>A0ABQ6LW29</accession>
<keyword evidence="13" id="KW-0732">Signal</keyword>
<evidence type="ECO:0000256" key="1">
    <source>
        <dbReference type="ARBA" id="ARBA00004571"/>
    </source>
</evidence>
<feature type="chain" id="PRO_5045246049" evidence="13">
    <location>
        <begin position="28"/>
        <end position="869"/>
    </location>
</feature>
<proteinExistence type="inferred from homology"/>
<comment type="caution">
    <text evidence="16">The sequence shown here is derived from an EMBL/GenBank/DDBJ whole genome shotgun (WGS) entry which is preliminary data.</text>
</comment>
<dbReference type="Pfam" id="PF00593">
    <property type="entry name" value="TonB_dep_Rec_b-barrel"/>
    <property type="match status" value="1"/>
</dbReference>
<dbReference type="PANTHER" id="PTHR32552">
    <property type="entry name" value="FERRICHROME IRON RECEPTOR-RELATED"/>
    <property type="match status" value="1"/>
</dbReference>
<dbReference type="InterPro" id="IPR000531">
    <property type="entry name" value="Beta-barrel_TonB"/>
</dbReference>
<feature type="signal peptide" evidence="13">
    <location>
        <begin position="1"/>
        <end position="27"/>
    </location>
</feature>
<evidence type="ECO:0000259" key="14">
    <source>
        <dbReference type="Pfam" id="PF00593"/>
    </source>
</evidence>
<reference evidence="16 17" key="1">
    <citation type="submission" date="2023-04" db="EMBL/GenBank/DDBJ databases">
        <title>Marinobulbifer ophiurae gen. nov., sp. Nov., isolate from tissue of brittle star Ophioplocus japonicus.</title>
        <authorList>
            <person name="Kawano K."/>
            <person name="Sawayama S."/>
            <person name="Nakagawa S."/>
        </authorList>
    </citation>
    <scope>NUCLEOTIDE SEQUENCE [LARGE SCALE GENOMIC DNA]</scope>
    <source>
        <strain evidence="16 17">NKW57</strain>
    </source>
</reference>
<evidence type="ECO:0000256" key="5">
    <source>
        <dbReference type="ARBA" id="ARBA00022692"/>
    </source>
</evidence>
<keyword evidence="9 11" id="KW-0472">Membrane</keyword>
<evidence type="ECO:0000256" key="2">
    <source>
        <dbReference type="ARBA" id="ARBA00022448"/>
    </source>
</evidence>
<sequence>MLGLRKLPLAIQLATLSLAAAGTAAVAQEERALEEVTVTAQKREQNLQEVPIAVSAISGDTLQQNVIKDVFDLQANTPGLTANRNQTNNTSNFAIRGIGTSGQNFGLESSVGMYVDGTYRARQSAMINNMVDMEAVEVLRGPQGTLFGKNTAAGAVQFRTKAPSHETDGFVEVNAGNYGLINTAGAANVSLIEDVLAVRATGFTSERDGYVDVAGVGSDVLNSRDRWGVRLQALYTPNDDLSVRIIADQSEIDEICCAALTVQDSLSVISPIDGSMVPGSDAVIAGLGGTVFDGDDYYDYRTASNVIPESSSMDAGISVDVQWDLSDSMRLTSITASREYESFDLIDADFSDVDMLDVTNDAELSSLSQELRLDFSGESFNAVVGAYYYEQEVKLDYLARSGTQFEAFASQALGYAPLLVGMDMVAAQTASLSGLDLFALGLTPAPGLAAFPDPAFPSSAPGFISNFSAPHIAEQAHQSWAVFGQFDYDLTDALTLTMGLRYTDEQKDLVSRFTEINPDGTPWIPVTPPGSPAAAGAALGDLAANLAAGNPAQLLDPVFMAQFEPFSNPGWAHYLFAGLAPRPDIDTTLEDEQITGTIKLSYALDENTMVYGSYGTGYKSGGTNTDRIANGFDPLFDAETSQTAEVGLKAEFPEQALRMNIALHVTEIDDFQANAFTGDGFNLQNAGSMESYGGEAEIFWQPAAETTVTATYAYTDATYKSFERGTCWVATPAQTGQPDPGASPGLPFCDRSGDEVSMSPDHTLTLGMRQDFSLSSDVDGYVMGEYNYRSEMVGDGNADPLKTLDSLGLFNARAGVTFNSLDMDMTLWARNLTDEGHRYITFDVPIQAGKLMAYPGEPRTYGLSVNKRF</sequence>
<keyword evidence="10 11" id="KW-0998">Cell outer membrane</keyword>
<evidence type="ECO:0000256" key="11">
    <source>
        <dbReference type="PROSITE-ProRule" id="PRU01360"/>
    </source>
</evidence>
<dbReference type="RefSeq" id="WP_285762735.1">
    <property type="nucleotide sequence ID" value="NZ_BSYJ01000001.1"/>
</dbReference>
<keyword evidence="5 11" id="KW-0812">Transmembrane</keyword>
<dbReference type="PANTHER" id="PTHR32552:SF81">
    <property type="entry name" value="TONB-DEPENDENT OUTER MEMBRANE RECEPTOR"/>
    <property type="match status" value="1"/>
</dbReference>
<dbReference type="InterPro" id="IPR039426">
    <property type="entry name" value="TonB-dep_rcpt-like"/>
</dbReference>
<dbReference type="SUPFAM" id="SSF56935">
    <property type="entry name" value="Porins"/>
    <property type="match status" value="1"/>
</dbReference>
<feature type="domain" description="TonB-dependent receptor-like beta-barrel" evidence="14">
    <location>
        <begin position="327"/>
        <end position="832"/>
    </location>
</feature>
<evidence type="ECO:0000256" key="4">
    <source>
        <dbReference type="ARBA" id="ARBA00022496"/>
    </source>
</evidence>
<evidence type="ECO:0000256" key="12">
    <source>
        <dbReference type="RuleBase" id="RU003357"/>
    </source>
</evidence>
<evidence type="ECO:0000256" key="3">
    <source>
        <dbReference type="ARBA" id="ARBA00022452"/>
    </source>
</evidence>
<organism evidence="16 17">
    <name type="scientific">Biformimicrobium ophioploci</name>
    <dbReference type="NCBI Taxonomy" id="3036711"/>
    <lineage>
        <taxon>Bacteria</taxon>
        <taxon>Pseudomonadati</taxon>
        <taxon>Pseudomonadota</taxon>
        <taxon>Gammaproteobacteria</taxon>
        <taxon>Cellvibrionales</taxon>
        <taxon>Microbulbiferaceae</taxon>
        <taxon>Biformimicrobium</taxon>
    </lineage>
</organism>
<keyword evidence="16" id="KW-0675">Receptor</keyword>
<name>A0ABQ6LW29_9GAMM</name>
<keyword evidence="7" id="KW-0406">Ion transport</keyword>
<dbReference type="Proteomes" id="UP001224392">
    <property type="component" value="Unassembled WGS sequence"/>
</dbReference>